<dbReference type="InterPro" id="IPR001715">
    <property type="entry name" value="CH_dom"/>
</dbReference>
<evidence type="ECO:0000256" key="5">
    <source>
        <dbReference type="SAM" id="MobiDB-lite"/>
    </source>
</evidence>
<dbReference type="EMBL" id="CP031045">
    <property type="protein sequence ID" value="QDZ24099.1"/>
    <property type="molecule type" value="Genomic_DNA"/>
</dbReference>
<dbReference type="PROSITE" id="PS50021">
    <property type="entry name" value="CH"/>
    <property type="match status" value="2"/>
</dbReference>
<evidence type="ECO:0000256" key="2">
    <source>
        <dbReference type="ARBA" id="ARBA00022490"/>
    </source>
</evidence>
<gene>
    <name evidence="7" type="ORF">A3770_12p66170</name>
</gene>
<dbReference type="SUPFAM" id="SSF47576">
    <property type="entry name" value="Calponin-homology domain, CH-domain"/>
    <property type="match status" value="1"/>
</dbReference>
<organism evidence="7 8">
    <name type="scientific">Chloropicon primus</name>
    <dbReference type="NCBI Taxonomy" id="1764295"/>
    <lineage>
        <taxon>Eukaryota</taxon>
        <taxon>Viridiplantae</taxon>
        <taxon>Chlorophyta</taxon>
        <taxon>Chloropicophyceae</taxon>
        <taxon>Chloropicales</taxon>
        <taxon>Chloropicaceae</taxon>
        <taxon>Chloropicon</taxon>
    </lineage>
</organism>
<keyword evidence="4" id="KW-0112">Calmodulin-binding</keyword>
<dbReference type="OrthoDB" id="2148418at2759"/>
<dbReference type="Gene3D" id="1.10.418.10">
    <property type="entry name" value="Calponin-like domain"/>
    <property type="match status" value="2"/>
</dbReference>
<evidence type="ECO:0000313" key="7">
    <source>
        <dbReference type="EMBL" id="QDZ24099.1"/>
    </source>
</evidence>
<dbReference type="CDD" id="cd21224">
    <property type="entry name" value="CH_ASPM_rpt2"/>
    <property type="match status" value="1"/>
</dbReference>
<keyword evidence="2" id="KW-0963">Cytoplasm</keyword>
<evidence type="ECO:0000256" key="4">
    <source>
        <dbReference type="ARBA" id="ARBA00022860"/>
    </source>
</evidence>
<dbReference type="GO" id="GO:0005737">
    <property type="term" value="C:cytoplasm"/>
    <property type="evidence" value="ECO:0007669"/>
    <property type="project" value="UniProtKB-SubCell"/>
</dbReference>
<dbReference type="Pfam" id="PF00307">
    <property type="entry name" value="CH"/>
    <property type="match status" value="2"/>
</dbReference>
<accession>A0A5B8MU48</accession>
<feature type="compositionally biased region" description="Basic and acidic residues" evidence="5">
    <location>
        <begin position="100"/>
        <end position="112"/>
    </location>
</feature>
<dbReference type="Proteomes" id="UP000316726">
    <property type="component" value="Chromosome 12"/>
</dbReference>
<dbReference type="GO" id="GO:0051295">
    <property type="term" value="P:establishment of meiotic spindle localization"/>
    <property type="evidence" value="ECO:0007669"/>
    <property type="project" value="TreeGrafter"/>
</dbReference>
<dbReference type="Gene3D" id="1.20.5.190">
    <property type="match status" value="11"/>
</dbReference>
<dbReference type="GO" id="GO:0000278">
    <property type="term" value="P:mitotic cell cycle"/>
    <property type="evidence" value="ECO:0007669"/>
    <property type="project" value="TreeGrafter"/>
</dbReference>
<reference evidence="7 8" key="1">
    <citation type="submission" date="2018-07" db="EMBL/GenBank/DDBJ databases">
        <title>The complete nuclear genome of the prasinophyte Chloropicon primus (CCMP1205).</title>
        <authorList>
            <person name="Pombert J.-F."/>
            <person name="Otis C."/>
            <person name="Turmel M."/>
            <person name="Lemieux C."/>
        </authorList>
    </citation>
    <scope>NUCLEOTIDE SEQUENCE [LARGE SCALE GENOMIC DNA]</scope>
    <source>
        <strain evidence="7 8">CCMP1205</strain>
    </source>
</reference>
<feature type="region of interest" description="Disordered" evidence="5">
    <location>
        <begin position="29"/>
        <end position="64"/>
    </location>
</feature>
<feature type="region of interest" description="Disordered" evidence="5">
    <location>
        <begin position="93"/>
        <end position="115"/>
    </location>
</feature>
<dbReference type="GO" id="GO:0005516">
    <property type="term" value="F:calmodulin binding"/>
    <property type="evidence" value="ECO:0007669"/>
    <property type="project" value="UniProtKB-KW"/>
</dbReference>
<dbReference type="SMART" id="SM00033">
    <property type="entry name" value="CH"/>
    <property type="match status" value="2"/>
</dbReference>
<feature type="domain" description="Calponin-homology (CH)" evidence="6">
    <location>
        <begin position="521"/>
        <end position="648"/>
    </location>
</feature>
<feature type="compositionally biased region" description="Basic and acidic residues" evidence="5">
    <location>
        <begin position="29"/>
        <end position="39"/>
    </location>
</feature>
<dbReference type="Pfam" id="PF00612">
    <property type="entry name" value="IQ"/>
    <property type="match status" value="16"/>
</dbReference>
<evidence type="ECO:0000256" key="3">
    <source>
        <dbReference type="ARBA" id="ARBA00022737"/>
    </source>
</evidence>
<dbReference type="InterPro" id="IPR027417">
    <property type="entry name" value="P-loop_NTPase"/>
</dbReference>
<protein>
    <recommendedName>
        <fullName evidence="6">Calponin-homology (CH) domain-containing protein</fullName>
    </recommendedName>
</protein>
<evidence type="ECO:0000256" key="1">
    <source>
        <dbReference type="ARBA" id="ARBA00004496"/>
    </source>
</evidence>
<dbReference type="SUPFAM" id="SSF52540">
    <property type="entry name" value="P-loop containing nucleoside triphosphate hydrolases"/>
    <property type="match status" value="6"/>
</dbReference>
<evidence type="ECO:0000259" key="6">
    <source>
        <dbReference type="PROSITE" id="PS50021"/>
    </source>
</evidence>
<feature type="domain" description="Calponin-homology (CH)" evidence="6">
    <location>
        <begin position="688"/>
        <end position="811"/>
    </location>
</feature>
<name>A0A5B8MU48_9CHLO</name>
<comment type="subcellular location">
    <subcellularLocation>
        <location evidence="1">Cytoplasm</location>
    </subcellularLocation>
</comment>
<keyword evidence="8" id="KW-1185">Reference proteome</keyword>
<dbReference type="InterPro" id="IPR051185">
    <property type="entry name" value="ASPM"/>
</dbReference>
<sequence length="2035" mass="232126">MSSAVLSPLGAHNGQRRLKTLKELQVKDKRTLLEEKDQVAGKTARSAGNGDKENDGARGPVAPNAVAIQTAENFVTAKSLEEALESIDVKAEGNPAATTVEDKVEDKVEGGRASRGAGEVCDQVLRLQDASGDVPYLDFGVVELGGSKTVLFQVLNDSFDRQRLQLDRMPTEKGFALTEGPSEASSGMQVEQDEDDYDGTYYFEAQGRAQIGVRWSPTELGTTREIIHFKLRSDRQRLQCIVFGRCVGKGEALEAKHQKKKRFLAGSGKRLAHNIQKTKKHKVGGGKEGAKQAVRSRPGFTAFHTDLWRQKQERAFAAWLNMVFLAQITCCAVKNRVRAWNDCQFDAKVQNKLWDYYTKNETLKRAMLNVEKLIDSGKLALTEKGSSLFTDLRIKKQAVSAIMSYNSFWLKQGLQVILGAQMPMTEDYTDAQLRELVLNFLIEDQTAAKRLSTGGSQDGKLKSGYTKARAREFLKKFLLMVKLLDQLMMEEDTYDMPLLFRGKGKVKSSQSMVQSVIGESLHGEGNVLRHLKFHGYALSYEQAPLLEYNFKINNLAVDLRDGVRLSKLVDYMNDKREDLISKAKISSKSKAARMSNTEKVFAQMKKLGISLNGVLSRFGLLDLKPKDIVEGDQELTLQFLWRVMRDWQIPHLIKAPSLEVEIDRISDGKKIEDSYFDRDESLAAHAGERVINLLLKWAQTICAGHGLKIRNFTSSFADGHALCLIVNRYAPELLSLDSVQRVSAQGDDVSRNAPKSEREIEQVRSNFTVMNECLSHLGGVPRMLSFSDFDSYGPDEIAVISFLAFLASRMMKLSKEDRSALVIQRKWRDSKVPPQKPLETLKLWIKSAQVIERGWKAYLDRKFSSAEWLEKLEAATKIQRAYRTMTVVRGARKQVAQKIADVTRIQAVWRMRSIRTEHFQMQRSAQTIQAQFRAWSARKHFRDSFLIPRILYSGLVHKKALEQHRADEKKNLSAVLIQAHFRMMIQKRQRKDALNAIALIQKHMRREIVYRQMRSLHSSAVRIQSTFRSYIIRKQDRHAQSAAVKIQASFRAHRQMMQFKRDMAGVVKAQSMVRTWLVQQSIKQQGEAAVCVQKAYRTYIIRKQYQHAQSAAVKIQASFRAHRQMMQFKRDMAGVVKAQSMVRTWLVQQSIKQQGEAAVCVQKAYRTYIIRKQYQHAQSAAVKIQASFRAHRQMMQFKRDMAGVVKAQSMIRTWLVQQSIKQQGEAAVCVQKAYRTYIIRKQYQHAQSTAVKIQASFRAHRQMMQFKRDMAGVVKAQSMVRTWLVQQSIKQQGEAALMIQSTYKCFVAKKLLGQHKAAVCVQKAYRTYIIRKQYQHAQSAAVKIQASFRAHRQMMQFKRDMAGVVKAQSMVRTWLVQQSIKQQGEAAVCVQKAYRTYIIRKQYQHAQSTAVKIQASFRAHRQMMQFKRDMAGVVKAQSMVRTWLVQQSIKQQGEAALMIQSTYKCFVAKKLLGQHKAAVCVQKAYRTYIIRKQYQHAQSTAVKIQASFRAHRQMMQFKRDMAGVVKAQSMVRTWLVQQSIKQQGEAALMIQSTYKCFVAKKLLGQHKAAVLIQSIFRGHFAKKMLSRKLEGIVLIQKYFRGHKCKKRYRRYQKMKKAMEEFARAAKLFTLKSAAAIKIQSNFRSFTCRKKFQALVLKAKAAVRIQSAWKSHEQQKRYNAVMNARSVLRKYLPFLVDRSHFLRMKRASIAIQSAYRKHHSKRVQSAGVIQKHIRSVLARIEVHKRERSIATIQAHMRSYMTRRSSSKELKSIRSRLFGASERVRANPKLSIGYQTSAALRGLVKAKTIHSAISLCKVISFSTRYSSKCCVMVYEDKTAIASLLRLMRACNRSQPHVDFLKQVMPALQNIVECGRPNAKSPVLTEELAEVPDIFTTLSELLQMFRGNPDIFQPTAKVLHALVSCGKGVGSLDALSDEMKGMKKKLEGISQILKQKLRLEKKYIDHMENKKGSDVSARESAKKVVQITKDLQSLYDILNCFGDAPAGEYSVVEPRSAKNTIVRKAFMETQNIPSLNRM</sequence>
<dbReference type="InterPro" id="IPR000048">
    <property type="entry name" value="IQ_motif_EF-hand-BS"/>
</dbReference>
<dbReference type="SMART" id="SM00015">
    <property type="entry name" value="IQ"/>
    <property type="match status" value="28"/>
</dbReference>
<dbReference type="PANTHER" id="PTHR22706:SF1">
    <property type="entry name" value="ASSEMBLY FACTOR FOR SPINDLE MICROTUBULES"/>
    <property type="match status" value="1"/>
</dbReference>
<dbReference type="PANTHER" id="PTHR22706">
    <property type="entry name" value="ASSEMBLY FACTOR FOR SPINDLE MICROTUBULES"/>
    <property type="match status" value="1"/>
</dbReference>
<dbReference type="InterPro" id="IPR036872">
    <property type="entry name" value="CH_dom_sf"/>
</dbReference>
<dbReference type="CDD" id="cd21223">
    <property type="entry name" value="CH_ASPM_rpt1"/>
    <property type="match status" value="1"/>
</dbReference>
<dbReference type="GO" id="GO:0000922">
    <property type="term" value="C:spindle pole"/>
    <property type="evidence" value="ECO:0007669"/>
    <property type="project" value="TreeGrafter"/>
</dbReference>
<evidence type="ECO:0000313" key="8">
    <source>
        <dbReference type="Proteomes" id="UP000316726"/>
    </source>
</evidence>
<dbReference type="GO" id="GO:0007051">
    <property type="term" value="P:spindle organization"/>
    <property type="evidence" value="ECO:0007669"/>
    <property type="project" value="TreeGrafter"/>
</dbReference>
<dbReference type="PROSITE" id="PS50096">
    <property type="entry name" value="IQ"/>
    <property type="match status" value="20"/>
</dbReference>
<keyword evidence="3" id="KW-0677">Repeat</keyword>
<dbReference type="STRING" id="1764295.A0A5B8MU48"/>
<proteinExistence type="predicted"/>